<dbReference type="EMBL" id="AP012057">
    <property type="protein sequence ID" value="BAN03250.1"/>
    <property type="molecule type" value="Genomic_DNA"/>
</dbReference>
<dbReference type="InterPro" id="IPR006311">
    <property type="entry name" value="TAT_signal"/>
</dbReference>
<sequence>MTSSPDNPSRRSVARRAVIGGGGAALVAGSAAALLPSGTVSAGRSSNPARAADELAIRQLSVNYALGTDAIGAGDIAGGRALYEQAFTAEATIAAGFDRAAPALVANGRDEWADVVIGAFQSYSATQHLLGTINITIDQRGRSAQMTSYLEATHVLRASQELLIVKGTYIDTVESDRGDWRITERFLQFMSYNTVPRTLPAL</sequence>
<dbReference type="Pfam" id="PF13577">
    <property type="entry name" value="SnoaL_4"/>
    <property type="match status" value="1"/>
</dbReference>
<dbReference type="InterPro" id="IPR032710">
    <property type="entry name" value="NTF2-like_dom_sf"/>
</dbReference>
<dbReference type="Proteomes" id="UP000011863">
    <property type="component" value="Chromosome"/>
</dbReference>
<name>A0A6C7EA37_ILUCY</name>
<dbReference type="SUPFAM" id="SSF54427">
    <property type="entry name" value="NTF2-like"/>
    <property type="match status" value="1"/>
</dbReference>
<evidence type="ECO:0000313" key="3">
    <source>
        <dbReference type="Proteomes" id="UP000011863"/>
    </source>
</evidence>
<accession>A0A6C7EA37</accession>
<protein>
    <recommendedName>
        <fullName evidence="1">SnoaL-like domain-containing protein</fullName>
    </recommendedName>
</protein>
<dbReference type="PROSITE" id="PS51318">
    <property type="entry name" value="TAT"/>
    <property type="match status" value="1"/>
</dbReference>
<dbReference type="RefSeq" id="WP_015442497.1">
    <property type="nucleotide sequence ID" value="NC_020520.1"/>
</dbReference>
<dbReference type="AlphaFoldDB" id="A0A6C7EA37"/>
<dbReference type="KEGG" id="aym:YM304_29360"/>
<reference evidence="2 3" key="1">
    <citation type="journal article" date="2013" name="Int. J. Syst. Evol. Microbiol.">
        <title>Ilumatobacter nonamiense sp. nov. and Ilumatobacter coccineum sp. nov., isolated from seashore sand.</title>
        <authorList>
            <person name="Matsumoto A."/>
            <person name="Kasai H."/>
            <person name="Matsuo Y."/>
            <person name="Shizuri Y."/>
            <person name="Ichikawa N."/>
            <person name="Fujita N."/>
            <person name="Omura S."/>
            <person name="Takahashi Y."/>
        </authorList>
    </citation>
    <scope>NUCLEOTIDE SEQUENCE [LARGE SCALE GENOMIC DNA]</scope>
    <source>
        <strain evidence="3">NBRC 103263 / KCTC 29153 / YM16-304</strain>
    </source>
</reference>
<feature type="domain" description="SnoaL-like" evidence="1">
    <location>
        <begin position="50"/>
        <end position="185"/>
    </location>
</feature>
<gene>
    <name evidence="2" type="ORF">YM304_29360</name>
</gene>
<proteinExistence type="predicted"/>
<dbReference type="InterPro" id="IPR037401">
    <property type="entry name" value="SnoaL-like"/>
</dbReference>
<keyword evidence="3" id="KW-1185">Reference proteome</keyword>
<evidence type="ECO:0000313" key="2">
    <source>
        <dbReference type="EMBL" id="BAN03250.1"/>
    </source>
</evidence>
<organism evidence="2 3">
    <name type="scientific">Ilumatobacter coccineus (strain NBRC 103263 / KCTC 29153 / YM16-304)</name>
    <dbReference type="NCBI Taxonomy" id="1313172"/>
    <lineage>
        <taxon>Bacteria</taxon>
        <taxon>Bacillati</taxon>
        <taxon>Actinomycetota</taxon>
        <taxon>Acidimicrobiia</taxon>
        <taxon>Acidimicrobiales</taxon>
        <taxon>Ilumatobacteraceae</taxon>
        <taxon>Ilumatobacter</taxon>
    </lineage>
</organism>
<evidence type="ECO:0000259" key="1">
    <source>
        <dbReference type="Pfam" id="PF13577"/>
    </source>
</evidence>
<dbReference type="Gene3D" id="3.10.450.50">
    <property type="match status" value="1"/>
</dbReference>